<protein>
    <submittedName>
        <fullName evidence="1">Uncharacterized protein</fullName>
    </submittedName>
</protein>
<proteinExistence type="predicted"/>
<dbReference type="EMBL" id="JACXVP010000004">
    <property type="protein sequence ID" value="KAG5609705.1"/>
    <property type="molecule type" value="Genomic_DNA"/>
</dbReference>
<accession>A0A9J5ZA13</accession>
<organism evidence="1 2">
    <name type="scientific">Solanum commersonii</name>
    <name type="common">Commerson's wild potato</name>
    <name type="synonym">Commerson's nightshade</name>
    <dbReference type="NCBI Taxonomy" id="4109"/>
    <lineage>
        <taxon>Eukaryota</taxon>
        <taxon>Viridiplantae</taxon>
        <taxon>Streptophyta</taxon>
        <taxon>Embryophyta</taxon>
        <taxon>Tracheophyta</taxon>
        <taxon>Spermatophyta</taxon>
        <taxon>Magnoliopsida</taxon>
        <taxon>eudicotyledons</taxon>
        <taxon>Gunneridae</taxon>
        <taxon>Pentapetalae</taxon>
        <taxon>asterids</taxon>
        <taxon>lamiids</taxon>
        <taxon>Solanales</taxon>
        <taxon>Solanaceae</taxon>
        <taxon>Solanoideae</taxon>
        <taxon>Solaneae</taxon>
        <taxon>Solanum</taxon>
    </lineage>
</organism>
<reference evidence="1 2" key="1">
    <citation type="submission" date="2020-09" db="EMBL/GenBank/DDBJ databases">
        <title>De no assembly of potato wild relative species, Solanum commersonii.</title>
        <authorList>
            <person name="Cho K."/>
        </authorList>
    </citation>
    <scope>NUCLEOTIDE SEQUENCE [LARGE SCALE GENOMIC DNA]</scope>
    <source>
        <strain evidence="1">LZ3.2</strain>
        <tissue evidence="1">Leaf</tissue>
    </source>
</reference>
<name>A0A9J5ZA13_SOLCO</name>
<comment type="caution">
    <text evidence="1">The sequence shown here is derived from an EMBL/GenBank/DDBJ whole genome shotgun (WGS) entry which is preliminary data.</text>
</comment>
<evidence type="ECO:0000313" key="2">
    <source>
        <dbReference type="Proteomes" id="UP000824120"/>
    </source>
</evidence>
<dbReference type="AlphaFoldDB" id="A0A9J5ZA13"/>
<dbReference type="Proteomes" id="UP000824120">
    <property type="component" value="Chromosome 4"/>
</dbReference>
<gene>
    <name evidence="1" type="ORF">H5410_020986</name>
</gene>
<keyword evidence="2" id="KW-1185">Reference proteome</keyword>
<evidence type="ECO:0000313" key="1">
    <source>
        <dbReference type="EMBL" id="KAG5609705.1"/>
    </source>
</evidence>
<sequence length="156" mass="17311">MGHCVEWCLRRNYGERRDTLVGQIHSLRMAACENGVSPTKADNQVTWDRAVMVAALVARVEIDFARIFGERYMRGHWDLQLLTLSMPYFSLVHGLGVRSALWQASPSLQSDWTSHLAESLRLRYLALGTDLADGAAQAMTSAPRSTEPSGLLFSSG</sequence>